<sequence length="185" mass="20875">MKKLLYLFILIIPVFLFGFNPISTLASSPTKEVDLKEESQSGEFPTKYTTLSGTDVLLGQDIPILVDEKTGEINNNRIGISPVCATCNRYTWKTATDKRQSSVFHKKVTDTTKWSLNLTFKVEVSGKLVISGGGEKVYSATKKWNQYKETWKLTGTLKTYSPTGNLIKSEQRNETYIKYKKVATK</sequence>
<dbReference type="Proteomes" id="UP000309170">
    <property type="component" value="Unassembled WGS sequence"/>
</dbReference>
<proteinExistence type="predicted"/>
<dbReference type="RefSeq" id="WP_137020547.1">
    <property type="nucleotide sequence ID" value="NZ_SZNS01000111.1"/>
</dbReference>
<accession>A0A9X9EQS5</accession>
<comment type="caution">
    <text evidence="1">The sequence shown here is derived from an EMBL/GenBank/DDBJ whole genome shotgun (WGS) entry which is preliminary data.</text>
</comment>
<dbReference type="AlphaFoldDB" id="A0A9X9EQS5"/>
<name>A0A9X9EQS5_9BACI</name>
<gene>
    <name evidence="1" type="ORF">FC678_21025</name>
</gene>
<protein>
    <submittedName>
        <fullName evidence="1">Uncharacterized protein</fullName>
    </submittedName>
</protein>
<reference evidence="1 2" key="1">
    <citation type="journal article" date="2019" name="Environ. Microbiol.">
        <title>An active ?-lactamase is a part of an orchestrated cell wall stress resistance network of Bacillus subtilis and related rhizosphere species.</title>
        <authorList>
            <person name="Bucher T."/>
            <person name="Keren-Paz A."/>
            <person name="Hausser J."/>
            <person name="Olender T."/>
            <person name="Cytryn E."/>
            <person name="Kolodkin-Gal I."/>
        </authorList>
    </citation>
    <scope>NUCLEOTIDE SEQUENCE [LARGE SCALE GENOMIC DNA]</scope>
    <source>
        <strain evidence="1 2">I4</strain>
    </source>
</reference>
<dbReference type="EMBL" id="SZNT01000404">
    <property type="protein sequence ID" value="TKH08199.1"/>
    <property type="molecule type" value="Genomic_DNA"/>
</dbReference>
<dbReference type="OrthoDB" id="2924542at2"/>
<evidence type="ECO:0000313" key="1">
    <source>
        <dbReference type="EMBL" id="TKH08199.1"/>
    </source>
</evidence>
<organism evidence="1 2">
    <name type="scientific">Peribacillus simplex</name>
    <dbReference type="NCBI Taxonomy" id="1478"/>
    <lineage>
        <taxon>Bacteria</taxon>
        <taxon>Bacillati</taxon>
        <taxon>Bacillota</taxon>
        <taxon>Bacilli</taxon>
        <taxon>Bacillales</taxon>
        <taxon>Bacillaceae</taxon>
        <taxon>Peribacillus</taxon>
    </lineage>
</organism>
<evidence type="ECO:0000313" key="2">
    <source>
        <dbReference type="Proteomes" id="UP000309170"/>
    </source>
</evidence>